<proteinExistence type="predicted"/>
<dbReference type="Proteomes" id="UP000076481">
    <property type="component" value="Unassembled WGS sequence"/>
</dbReference>
<dbReference type="EMBL" id="LVWG01000031">
    <property type="protein sequence ID" value="KZK74195.1"/>
    <property type="molecule type" value="Genomic_DNA"/>
</dbReference>
<feature type="domain" description="Porin" evidence="2">
    <location>
        <begin position="9"/>
        <end position="286"/>
    </location>
</feature>
<evidence type="ECO:0000313" key="3">
    <source>
        <dbReference type="EMBL" id="KZK74195.1"/>
    </source>
</evidence>
<evidence type="ECO:0000313" key="4">
    <source>
        <dbReference type="Proteomes" id="UP000076481"/>
    </source>
</evidence>
<feature type="signal peptide" evidence="1">
    <location>
        <begin position="1"/>
        <end position="22"/>
    </location>
</feature>
<sequence>MKKMLSLAAMLAVLSYASPASAELKFGGDASVRVRSEFNDSDTGTTADDVKWQYRIRLKGAADLGSGYFFKTMLMNEEGNIAGGWQTVGYGNHEAITVDISNFYFGRMMQDSHYMMGRMPLNSFNNPILDLSLYPMQALDSPVFNINFDRGYGVNYGTKLGDGDLNATVLVLDNEAPITLINNSVNSDGLFNDGYGVHLSYKMNIGDVTIEPQMVTVIGNTDIWNQTLVGAAFVTAAVTGHADPTTDVTFAKDVTPWTFGANASMPVGDAKLSCSAFYTFCEDNGADYHAAVYRLKGEVGPFMAWVDYNPAADNKTNTDYSNTFVWAQYKYSVYESAAGTFSLQPTLRWLTKSTETATTDSDTSTLRAELWATVTF</sequence>
<accession>A0A165LLN1</accession>
<protein>
    <recommendedName>
        <fullName evidence="2">Porin domain-containing protein</fullName>
    </recommendedName>
</protein>
<organism evidence="3 4">
    <name type="scientific">Pelodictyon luteolum</name>
    <dbReference type="NCBI Taxonomy" id="1100"/>
    <lineage>
        <taxon>Bacteria</taxon>
        <taxon>Pseudomonadati</taxon>
        <taxon>Chlorobiota</taxon>
        <taxon>Chlorobiia</taxon>
        <taxon>Chlorobiales</taxon>
        <taxon>Chlorobiaceae</taxon>
        <taxon>Chlorobium/Pelodictyon group</taxon>
        <taxon>Pelodictyon</taxon>
    </lineage>
</organism>
<name>A0A165LLN1_PELLU</name>
<keyword evidence="1" id="KW-0732">Signal</keyword>
<evidence type="ECO:0000256" key="1">
    <source>
        <dbReference type="SAM" id="SignalP"/>
    </source>
</evidence>
<gene>
    <name evidence="3" type="ORF">A3K90_02650</name>
</gene>
<reference evidence="3 4" key="1">
    <citation type="submission" date="2016-03" db="EMBL/GenBank/DDBJ databases">
        <title>Speciation and ecological success in dimly lit waters: horizontal gene transfer in a green sulfur bacteria bloom unveiled by metagenomic assembly.</title>
        <authorList>
            <person name="Llorens-Mares T."/>
            <person name="Liu Z."/>
            <person name="Allen L.Z."/>
            <person name="Rusch D.B."/>
            <person name="Craig M.T."/>
            <person name="Dupont C.L."/>
            <person name="Bryant D.A."/>
            <person name="Casamayor E.O."/>
        </authorList>
    </citation>
    <scope>NUCLEOTIDE SEQUENCE [LARGE SCALE GENOMIC DNA]</scope>
    <source>
        <strain evidence="3">CIII</strain>
    </source>
</reference>
<comment type="caution">
    <text evidence="3">The sequence shown here is derived from an EMBL/GenBank/DDBJ whole genome shotgun (WGS) entry which is preliminary data.</text>
</comment>
<dbReference type="AlphaFoldDB" id="A0A165LLN1"/>
<dbReference type="SUPFAM" id="SSF56935">
    <property type="entry name" value="Porins"/>
    <property type="match status" value="1"/>
</dbReference>
<dbReference type="RefSeq" id="WP_303681699.1">
    <property type="nucleotide sequence ID" value="NZ_LVWG01000031.1"/>
</dbReference>
<dbReference type="Pfam" id="PF13609">
    <property type="entry name" value="Porin_4"/>
    <property type="match status" value="1"/>
</dbReference>
<evidence type="ECO:0000259" key="2">
    <source>
        <dbReference type="Pfam" id="PF13609"/>
    </source>
</evidence>
<feature type="chain" id="PRO_5007861862" description="Porin domain-containing protein" evidence="1">
    <location>
        <begin position="23"/>
        <end position="376"/>
    </location>
</feature>
<dbReference type="InterPro" id="IPR033900">
    <property type="entry name" value="Gram_neg_porin_domain"/>
</dbReference>